<keyword evidence="1" id="KW-1133">Transmembrane helix</keyword>
<reference evidence="3" key="2">
    <citation type="submission" date="2020-06" db="EMBL/GenBank/DDBJ databases">
        <authorList>
            <person name="Sheffer M."/>
        </authorList>
    </citation>
    <scope>NUCLEOTIDE SEQUENCE</scope>
</reference>
<gene>
    <name evidence="3" type="ORF">HNY73_022675</name>
</gene>
<keyword evidence="1" id="KW-0812">Transmembrane</keyword>
<accession>A0A8T0E2P4</accession>
<evidence type="ECO:0000313" key="4">
    <source>
        <dbReference type="Proteomes" id="UP000807504"/>
    </source>
</evidence>
<feature type="transmembrane region" description="Helical" evidence="1">
    <location>
        <begin position="94"/>
        <end position="114"/>
    </location>
</feature>
<reference evidence="3" key="1">
    <citation type="journal article" date="2020" name="bioRxiv">
        <title>Chromosome-level reference genome of the European wasp spider Argiope bruennichi: a resource for studies on range expansion and evolutionary adaptation.</title>
        <authorList>
            <person name="Sheffer M.M."/>
            <person name="Hoppe A."/>
            <person name="Krehenwinkel H."/>
            <person name="Uhl G."/>
            <person name="Kuss A.W."/>
            <person name="Jensen L."/>
            <person name="Jensen C."/>
            <person name="Gillespie R.G."/>
            <person name="Hoff K.J."/>
            <person name="Prost S."/>
        </authorList>
    </citation>
    <scope>NUCLEOTIDE SEQUENCE</scope>
</reference>
<organism evidence="3 4">
    <name type="scientific">Argiope bruennichi</name>
    <name type="common">Wasp spider</name>
    <name type="synonym">Aranea bruennichi</name>
    <dbReference type="NCBI Taxonomy" id="94029"/>
    <lineage>
        <taxon>Eukaryota</taxon>
        <taxon>Metazoa</taxon>
        <taxon>Ecdysozoa</taxon>
        <taxon>Arthropoda</taxon>
        <taxon>Chelicerata</taxon>
        <taxon>Arachnida</taxon>
        <taxon>Araneae</taxon>
        <taxon>Araneomorphae</taxon>
        <taxon>Entelegynae</taxon>
        <taxon>Araneoidea</taxon>
        <taxon>Araneidae</taxon>
        <taxon>Argiope</taxon>
    </lineage>
</organism>
<dbReference type="Proteomes" id="UP000807504">
    <property type="component" value="Unassembled WGS sequence"/>
</dbReference>
<evidence type="ECO:0000313" key="3">
    <source>
        <dbReference type="EMBL" id="KAF8764616.1"/>
    </source>
</evidence>
<proteinExistence type="predicted"/>
<dbReference type="AlphaFoldDB" id="A0A8T0E2P4"/>
<feature type="chain" id="PRO_5035799081" evidence="2">
    <location>
        <begin position="20"/>
        <end position="185"/>
    </location>
</feature>
<comment type="caution">
    <text evidence="3">The sequence shown here is derived from an EMBL/GenBank/DDBJ whole genome shotgun (WGS) entry which is preliminary data.</text>
</comment>
<keyword evidence="1" id="KW-0472">Membrane</keyword>
<evidence type="ECO:0000256" key="1">
    <source>
        <dbReference type="SAM" id="Phobius"/>
    </source>
</evidence>
<feature type="signal peptide" evidence="2">
    <location>
        <begin position="1"/>
        <end position="19"/>
    </location>
</feature>
<evidence type="ECO:0000256" key="2">
    <source>
        <dbReference type="SAM" id="SignalP"/>
    </source>
</evidence>
<keyword evidence="2" id="KW-0732">Signal</keyword>
<keyword evidence="4" id="KW-1185">Reference proteome</keyword>
<dbReference type="EMBL" id="JABXBU010002231">
    <property type="protein sequence ID" value="KAF8764616.1"/>
    <property type="molecule type" value="Genomic_DNA"/>
</dbReference>
<name>A0A8T0E2P4_ARGBR</name>
<sequence length="185" mass="20927">MLFPLILLAVGVCFIYSEAAINETLFNEEIEMRNLDLSLSQLCGLKKCTEGECCVGTVIMGYCLKSPKEGELCAIRANVMEEFFCGRYKFHKRMAIRLVIFVSAILICVLFSTFHEILAAGEWCGFGKCQIYECCRGIFVFGFCQKLPMPGESCRRNVTRMEDADCYSCAPRFKCVNGRCTNYPL</sequence>
<protein>
    <submittedName>
        <fullName evidence="3">Uncharacterized protein</fullName>
    </submittedName>
</protein>